<organism evidence="2 3">
    <name type="scientific">Caenorhabditis japonica</name>
    <dbReference type="NCBI Taxonomy" id="281687"/>
    <lineage>
        <taxon>Eukaryota</taxon>
        <taxon>Metazoa</taxon>
        <taxon>Ecdysozoa</taxon>
        <taxon>Nematoda</taxon>
        <taxon>Chromadorea</taxon>
        <taxon>Rhabditida</taxon>
        <taxon>Rhabditina</taxon>
        <taxon>Rhabditomorpha</taxon>
        <taxon>Rhabditoidea</taxon>
        <taxon>Rhabditidae</taxon>
        <taxon>Peloderinae</taxon>
        <taxon>Caenorhabditis</taxon>
    </lineage>
</organism>
<reference evidence="3" key="1">
    <citation type="submission" date="2010-08" db="EMBL/GenBank/DDBJ databases">
        <authorList>
            <consortium name="Caenorhabditis japonica Sequencing Consortium"/>
            <person name="Wilson R.K."/>
        </authorList>
    </citation>
    <scope>NUCLEOTIDE SEQUENCE [LARGE SCALE GENOMIC DNA]</scope>
    <source>
        <strain evidence="3">DF5081</strain>
    </source>
</reference>
<keyword evidence="1" id="KW-1133">Transmembrane helix</keyword>
<dbReference type="AlphaFoldDB" id="A0A8R1E9C1"/>
<accession>A0A8R1E9C1</accession>
<evidence type="ECO:0000256" key="1">
    <source>
        <dbReference type="SAM" id="Phobius"/>
    </source>
</evidence>
<keyword evidence="1" id="KW-0472">Membrane</keyword>
<evidence type="ECO:0008006" key="4">
    <source>
        <dbReference type="Google" id="ProtNLM"/>
    </source>
</evidence>
<protein>
    <recommendedName>
        <fullName evidence="4">Transmembrane protein</fullName>
    </recommendedName>
</protein>
<evidence type="ECO:0000313" key="3">
    <source>
        <dbReference type="Proteomes" id="UP000005237"/>
    </source>
</evidence>
<feature type="transmembrane region" description="Helical" evidence="1">
    <location>
        <begin position="138"/>
        <end position="157"/>
    </location>
</feature>
<dbReference type="Proteomes" id="UP000005237">
    <property type="component" value="Unassembled WGS sequence"/>
</dbReference>
<name>A0A8R1E9C1_CAEJA</name>
<keyword evidence="3" id="KW-1185">Reference proteome</keyword>
<proteinExistence type="predicted"/>
<sequence>MNTAKFAQDSFDVQSTYGEKLIDVENILFHRPVSTRLLIQMRTSTWIIAPTAIAFFLTNFTEAQLKVYTQECISKADFSSCEQFNSCCDFRCSRAQQKRSTCTINGTGINAIQTECVCSKPLQLIEVSQSRKTRHSRLDLIAGILFIFVLDMLLLSFTF</sequence>
<dbReference type="EnsemblMetazoa" id="CJA28437.1">
    <property type="protein sequence ID" value="CJA28437.1"/>
    <property type="gene ID" value="WBGene00184011"/>
</dbReference>
<evidence type="ECO:0000313" key="2">
    <source>
        <dbReference type="EnsemblMetazoa" id="CJA28437.1"/>
    </source>
</evidence>
<reference evidence="2" key="2">
    <citation type="submission" date="2022-06" db="UniProtKB">
        <authorList>
            <consortium name="EnsemblMetazoa"/>
        </authorList>
    </citation>
    <scope>IDENTIFICATION</scope>
    <source>
        <strain evidence="2">DF5081</strain>
    </source>
</reference>
<keyword evidence="1" id="KW-0812">Transmembrane</keyword>